<feature type="non-terminal residue" evidence="1">
    <location>
        <position position="81"/>
    </location>
</feature>
<dbReference type="Proteomes" id="UP001432322">
    <property type="component" value="Unassembled WGS sequence"/>
</dbReference>
<evidence type="ECO:0000313" key="1">
    <source>
        <dbReference type="EMBL" id="GMT22360.1"/>
    </source>
</evidence>
<feature type="non-terminal residue" evidence="1">
    <location>
        <position position="1"/>
    </location>
</feature>
<gene>
    <name evidence="1" type="ORF">PFISCL1PPCAC_13657</name>
</gene>
<organism evidence="1 2">
    <name type="scientific">Pristionchus fissidentatus</name>
    <dbReference type="NCBI Taxonomy" id="1538716"/>
    <lineage>
        <taxon>Eukaryota</taxon>
        <taxon>Metazoa</taxon>
        <taxon>Ecdysozoa</taxon>
        <taxon>Nematoda</taxon>
        <taxon>Chromadorea</taxon>
        <taxon>Rhabditida</taxon>
        <taxon>Rhabditina</taxon>
        <taxon>Diplogasteromorpha</taxon>
        <taxon>Diplogasteroidea</taxon>
        <taxon>Neodiplogasteridae</taxon>
        <taxon>Pristionchus</taxon>
    </lineage>
</organism>
<reference evidence="1" key="1">
    <citation type="submission" date="2023-10" db="EMBL/GenBank/DDBJ databases">
        <title>Genome assembly of Pristionchus species.</title>
        <authorList>
            <person name="Yoshida K."/>
            <person name="Sommer R.J."/>
        </authorList>
    </citation>
    <scope>NUCLEOTIDE SEQUENCE</scope>
    <source>
        <strain evidence="1">RS5133</strain>
    </source>
</reference>
<dbReference type="EMBL" id="BTSY01000004">
    <property type="protein sequence ID" value="GMT22360.1"/>
    <property type="molecule type" value="Genomic_DNA"/>
</dbReference>
<protein>
    <submittedName>
        <fullName evidence="1">Uncharacterized protein</fullName>
    </submittedName>
</protein>
<sequence>IHVHLTEDVWKAREAALGSYDIMFDTPYLDPVGTFFASRGMSDMLVKGCKLTLEKSELIEQLKREEYDVMMAENFDMCGIG</sequence>
<name>A0AAV5VUZ2_9BILA</name>
<proteinExistence type="predicted"/>
<evidence type="ECO:0000313" key="2">
    <source>
        <dbReference type="Proteomes" id="UP001432322"/>
    </source>
</evidence>
<accession>A0AAV5VUZ2</accession>
<dbReference type="AlphaFoldDB" id="A0AAV5VUZ2"/>
<comment type="caution">
    <text evidence="1">The sequence shown here is derived from an EMBL/GenBank/DDBJ whole genome shotgun (WGS) entry which is preliminary data.</text>
</comment>
<keyword evidence="2" id="KW-1185">Reference proteome</keyword>